<comment type="caution">
    <text evidence="1">The sequence shown here is derived from an EMBL/GenBank/DDBJ whole genome shotgun (WGS) entry which is preliminary data.</text>
</comment>
<gene>
    <name evidence="1" type="ORF">ACFSJU_12040</name>
</gene>
<dbReference type="Gene3D" id="3.40.50.1820">
    <property type="entry name" value="alpha/beta hydrolase"/>
    <property type="match status" value="1"/>
</dbReference>
<protein>
    <submittedName>
        <fullName evidence="1">Alpha/beta hydrolase family protein</fullName>
        <ecNumber evidence="1">3.4.-.-</ecNumber>
    </submittedName>
</protein>
<dbReference type="RefSeq" id="WP_255901372.1">
    <property type="nucleotide sequence ID" value="NZ_JAFMZO010000002.1"/>
</dbReference>
<proteinExistence type="predicted"/>
<reference evidence="2" key="1">
    <citation type="journal article" date="2019" name="Int. J. Syst. Evol. Microbiol.">
        <title>The Global Catalogue of Microorganisms (GCM) 10K type strain sequencing project: providing services to taxonomists for standard genome sequencing and annotation.</title>
        <authorList>
            <consortium name="The Broad Institute Genomics Platform"/>
            <consortium name="The Broad Institute Genome Sequencing Center for Infectious Disease"/>
            <person name="Wu L."/>
            <person name="Ma J."/>
        </authorList>
    </citation>
    <scope>NUCLEOTIDE SEQUENCE [LARGE SCALE GENOMIC DNA]</scope>
    <source>
        <strain evidence="2">KCTC 42217</strain>
    </source>
</reference>
<organism evidence="1 2">
    <name type="scientific">Paradesertivirga mongoliensis</name>
    <dbReference type="NCBI Taxonomy" id="2100740"/>
    <lineage>
        <taxon>Bacteria</taxon>
        <taxon>Pseudomonadati</taxon>
        <taxon>Bacteroidota</taxon>
        <taxon>Sphingobacteriia</taxon>
        <taxon>Sphingobacteriales</taxon>
        <taxon>Sphingobacteriaceae</taxon>
        <taxon>Paradesertivirga</taxon>
    </lineage>
</organism>
<dbReference type="EC" id="3.4.-.-" evidence="1"/>
<keyword evidence="1" id="KW-0378">Hydrolase</keyword>
<dbReference type="SUPFAM" id="SSF53474">
    <property type="entry name" value="alpha/beta-Hydrolases"/>
    <property type="match status" value="1"/>
</dbReference>
<evidence type="ECO:0000313" key="1">
    <source>
        <dbReference type="EMBL" id="MFD2163126.1"/>
    </source>
</evidence>
<dbReference type="GO" id="GO:0016787">
    <property type="term" value="F:hydrolase activity"/>
    <property type="evidence" value="ECO:0007669"/>
    <property type="project" value="UniProtKB-KW"/>
</dbReference>
<dbReference type="EMBL" id="JBHUHZ010000002">
    <property type="protein sequence ID" value="MFD2163126.1"/>
    <property type="molecule type" value="Genomic_DNA"/>
</dbReference>
<name>A0ABW4ZNI0_9SPHI</name>
<accession>A0ABW4ZNI0</accession>
<dbReference type="InterPro" id="IPR029058">
    <property type="entry name" value="AB_hydrolase_fold"/>
</dbReference>
<evidence type="ECO:0000313" key="2">
    <source>
        <dbReference type="Proteomes" id="UP001597387"/>
    </source>
</evidence>
<sequence>MTHSQPQQSGTSLSSIAIVQQQLVIRRFVSYIFQQERTRFKFGLTCLLLISLSLPSFAAKGKWLSKVTGTNISYKVTESSRPLKDYQGNYITVVYLQKLGFKKIGGNKRKTDVKYLLGQGYRVIELNYRHHAKAVSPAINYDIIAINDSIAAGSFARLHNCSRYRSYILFEGYRIMRDVPYFVDDPRIYNTPAEYTVGDTLHMDIIYPANTSHAVPLILSFSYSNSYASWDEEKKGLTAANRNQRLNLGNTLAGFNDSFLEGAAARGMAWAIADHPKYAPWGKGKPPGGPNDAYKSFQTNPDAARKVKSAVRTLRAMAGRLNLSGKIGIYGFSRGATAGSLAVGDRSVPELENSGFNIGVSDEVQAAALGPGVFDYTRIYEVTDDGDGNLETRSPWVWGPLKDNYERWEQMGAAYLAQSANTAPVLFFLNRDDEGYYQEQLKHFKAKLDSIGVRTELMLDYGKGHSVPQREGDLKRLYDFFRKNLAGLNRDKAG</sequence>
<keyword evidence="2" id="KW-1185">Reference proteome</keyword>
<dbReference type="Proteomes" id="UP001597387">
    <property type="component" value="Unassembled WGS sequence"/>
</dbReference>